<organism evidence="6 7">
    <name type="scientific">Chloebia gouldiae</name>
    <name type="common">Gouldian finch</name>
    <name type="synonym">Erythrura gouldiae</name>
    <dbReference type="NCBI Taxonomy" id="44316"/>
    <lineage>
        <taxon>Eukaryota</taxon>
        <taxon>Metazoa</taxon>
        <taxon>Chordata</taxon>
        <taxon>Craniata</taxon>
        <taxon>Vertebrata</taxon>
        <taxon>Euteleostomi</taxon>
        <taxon>Archelosauria</taxon>
        <taxon>Archosauria</taxon>
        <taxon>Dinosauria</taxon>
        <taxon>Saurischia</taxon>
        <taxon>Theropoda</taxon>
        <taxon>Coelurosauria</taxon>
        <taxon>Aves</taxon>
        <taxon>Neognathae</taxon>
        <taxon>Neoaves</taxon>
        <taxon>Telluraves</taxon>
        <taxon>Australaves</taxon>
        <taxon>Passeriformes</taxon>
        <taxon>Passeroidea</taxon>
        <taxon>Passeridae</taxon>
        <taxon>Chloebia</taxon>
    </lineage>
</organism>
<dbReference type="GO" id="GO:0005634">
    <property type="term" value="C:nucleus"/>
    <property type="evidence" value="ECO:0007669"/>
    <property type="project" value="TreeGrafter"/>
</dbReference>
<dbReference type="InterPro" id="IPR036034">
    <property type="entry name" value="PDZ_sf"/>
</dbReference>
<evidence type="ECO:0000256" key="4">
    <source>
        <dbReference type="ARBA" id="ARBA00038161"/>
    </source>
</evidence>
<dbReference type="GO" id="GO:0015629">
    <property type="term" value="C:actin cytoskeleton"/>
    <property type="evidence" value="ECO:0007669"/>
    <property type="project" value="TreeGrafter"/>
</dbReference>
<dbReference type="GO" id="GO:0030018">
    <property type="term" value="C:Z disc"/>
    <property type="evidence" value="ECO:0007669"/>
    <property type="project" value="TreeGrafter"/>
</dbReference>
<evidence type="ECO:0000256" key="1">
    <source>
        <dbReference type="ARBA" id="ARBA00004496"/>
    </source>
</evidence>
<dbReference type="AlphaFoldDB" id="A0A3L8SLP4"/>
<accession>A0A3L8SLP4</accession>
<evidence type="ECO:0000259" key="5">
    <source>
        <dbReference type="PROSITE" id="PS50106"/>
    </source>
</evidence>
<proteinExistence type="inferred from homology"/>
<dbReference type="EMBL" id="QUSF01000014">
    <property type="protein sequence ID" value="RLW04146.1"/>
    <property type="molecule type" value="Genomic_DNA"/>
</dbReference>
<reference evidence="6 7" key="1">
    <citation type="journal article" date="2018" name="Proc. R. Soc. B">
        <title>A non-coding region near Follistatin controls head colour polymorphism in the Gouldian finch.</title>
        <authorList>
            <person name="Toomey M.B."/>
            <person name="Marques C.I."/>
            <person name="Andrade P."/>
            <person name="Araujo P.M."/>
            <person name="Sabatino S."/>
            <person name="Gazda M.A."/>
            <person name="Afonso S."/>
            <person name="Lopes R.J."/>
            <person name="Corbo J.C."/>
            <person name="Carneiro M."/>
        </authorList>
    </citation>
    <scope>NUCLEOTIDE SEQUENCE [LARGE SCALE GENOMIC DNA]</scope>
    <source>
        <strain evidence="6">Red01</strain>
        <tissue evidence="6">Muscle</tissue>
    </source>
</reference>
<dbReference type="SUPFAM" id="SSF50156">
    <property type="entry name" value="PDZ domain-like"/>
    <property type="match status" value="1"/>
</dbReference>
<keyword evidence="7" id="KW-1185">Reference proteome</keyword>
<comment type="caution">
    <text evidence="6">The sequence shown here is derived from an EMBL/GenBank/DDBJ whole genome shotgun (WGS) entry which is preliminary data.</text>
</comment>
<evidence type="ECO:0000313" key="7">
    <source>
        <dbReference type="Proteomes" id="UP000276834"/>
    </source>
</evidence>
<evidence type="ECO:0000256" key="3">
    <source>
        <dbReference type="ARBA" id="ARBA00022553"/>
    </source>
</evidence>
<comment type="subcellular location">
    <subcellularLocation>
        <location evidence="1">Cytoplasm</location>
    </subcellularLocation>
</comment>
<evidence type="ECO:0000256" key="2">
    <source>
        <dbReference type="ARBA" id="ARBA00022490"/>
    </source>
</evidence>
<keyword evidence="2" id="KW-0963">Cytoplasm</keyword>
<gene>
    <name evidence="6" type="ORF">DV515_00006055</name>
</gene>
<protein>
    <recommendedName>
        <fullName evidence="5">PDZ domain-containing protein</fullName>
    </recommendedName>
</protein>
<dbReference type="PROSITE" id="PS50106">
    <property type="entry name" value="PDZ"/>
    <property type="match status" value="1"/>
</dbReference>
<dbReference type="OrthoDB" id="8882674at2759"/>
<dbReference type="Gene3D" id="2.30.42.10">
    <property type="match status" value="1"/>
</dbReference>
<dbReference type="GO" id="GO:0003779">
    <property type="term" value="F:actin binding"/>
    <property type="evidence" value="ECO:0007669"/>
    <property type="project" value="TreeGrafter"/>
</dbReference>
<dbReference type="GO" id="GO:0032233">
    <property type="term" value="P:positive regulation of actin filament bundle assembly"/>
    <property type="evidence" value="ECO:0007669"/>
    <property type="project" value="TreeGrafter"/>
</dbReference>
<sequence length="85" mass="9197">IRKRSKACRGGLWENDVLVSINGKSCAGLSHANAMQIIDSSNGMLNIRDSWWGPDWPVAPAFPFSRAASALSTIRAQPLSTVTQL</sequence>
<feature type="non-terminal residue" evidence="6">
    <location>
        <position position="1"/>
    </location>
</feature>
<evidence type="ECO:0000313" key="6">
    <source>
        <dbReference type="EMBL" id="RLW04146.1"/>
    </source>
</evidence>
<dbReference type="PANTHER" id="PTHR24217">
    <property type="entry name" value="PUTATIVE-RELATED"/>
    <property type="match status" value="1"/>
</dbReference>
<dbReference type="InterPro" id="IPR051976">
    <property type="entry name" value="Synaptopodin_domain"/>
</dbReference>
<name>A0A3L8SLP4_CHLGU</name>
<comment type="similarity">
    <text evidence="4">Belongs to the synaptopodin family.</text>
</comment>
<dbReference type="PANTHER" id="PTHR24217:SF10">
    <property type="entry name" value="SYNAPTOPODIN 2-LIKE PROTEIN"/>
    <property type="match status" value="1"/>
</dbReference>
<dbReference type="InterPro" id="IPR001478">
    <property type="entry name" value="PDZ"/>
</dbReference>
<dbReference type="Proteomes" id="UP000276834">
    <property type="component" value="Unassembled WGS sequence"/>
</dbReference>
<feature type="domain" description="PDZ" evidence="5">
    <location>
        <begin position="1"/>
        <end position="47"/>
    </location>
</feature>
<keyword evidence="3" id="KW-0597">Phosphoprotein</keyword>
<dbReference type="Pfam" id="PF00595">
    <property type="entry name" value="PDZ"/>
    <property type="match status" value="1"/>
</dbReference>